<reference evidence="2 3" key="1">
    <citation type="journal article" date="2015" name="Proc. Natl. Acad. Sci. U.S.A.">
        <title>The resurrection genome of Boea hygrometrica: A blueprint for survival of dehydration.</title>
        <authorList>
            <person name="Xiao L."/>
            <person name="Yang G."/>
            <person name="Zhang L."/>
            <person name="Yang X."/>
            <person name="Zhao S."/>
            <person name="Ji Z."/>
            <person name="Zhou Q."/>
            <person name="Hu M."/>
            <person name="Wang Y."/>
            <person name="Chen M."/>
            <person name="Xu Y."/>
            <person name="Jin H."/>
            <person name="Xiao X."/>
            <person name="Hu G."/>
            <person name="Bao F."/>
            <person name="Hu Y."/>
            <person name="Wan P."/>
            <person name="Li L."/>
            <person name="Deng X."/>
            <person name="Kuang T."/>
            <person name="Xiang C."/>
            <person name="Zhu J.K."/>
            <person name="Oliver M.J."/>
            <person name="He Y."/>
        </authorList>
    </citation>
    <scope>NUCLEOTIDE SEQUENCE [LARGE SCALE GENOMIC DNA]</scope>
    <source>
        <strain evidence="3">cv. XS01</strain>
    </source>
</reference>
<gene>
    <name evidence="2" type="ORF">F511_18722</name>
</gene>
<dbReference type="Proteomes" id="UP000250235">
    <property type="component" value="Unassembled WGS sequence"/>
</dbReference>
<feature type="compositionally biased region" description="Basic and acidic residues" evidence="1">
    <location>
        <begin position="25"/>
        <end position="53"/>
    </location>
</feature>
<name>A0A2Z7ADX4_9LAMI</name>
<accession>A0A2Z7ADX4</accession>
<dbReference type="AlphaFoldDB" id="A0A2Z7ADX4"/>
<proteinExistence type="predicted"/>
<evidence type="ECO:0000256" key="1">
    <source>
        <dbReference type="SAM" id="MobiDB-lite"/>
    </source>
</evidence>
<dbReference type="EMBL" id="KV016253">
    <property type="protein sequence ID" value="KZV19913.1"/>
    <property type="molecule type" value="Genomic_DNA"/>
</dbReference>
<feature type="compositionally biased region" description="Basic and acidic residues" evidence="1">
    <location>
        <begin position="64"/>
        <end position="78"/>
    </location>
</feature>
<feature type="region of interest" description="Disordered" evidence="1">
    <location>
        <begin position="1"/>
        <end position="78"/>
    </location>
</feature>
<evidence type="ECO:0000313" key="3">
    <source>
        <dbReference type="Proteomes" id="UP000250235"/>
    </source>
</evidence>
<protein>
    <submittedName>
        <fullName evidence="2">Uncharacterized protein</fullName>
    </submittedName>
</protein>
<sequence length="115" mass="13056">MEKTVSKSKFCRNATEDKDSEDNDDLRKFKPVNDDEDESMNKKSENKDAKGFELLEGGSGVIIQEEHPSKPKKEGSTRRFDGYSFCKHPITRVSRRLISVLELNGCSSRLRAGIM</sequence>
<evidence type="ECO:0000313" key="2">
    <source>
        <dbReference type="EMBL" id="KZV19913.1"/>
    </source>
</evidence>
<organism evidence="2 3">
    <name type="scientific">Dorcoceras hygrometricum</name>
    <dbReference type="NCBI Taxonomy" id="472368"/>
    <lineage>
        <taxon>Eukaryota</taxon>
        <taxon>Viridiplantae</taxon>
        <taxon>Streptophyta</taxon>
        <taxon>Embryophyta</taxon>
        <taxon>Tracheophyta</taxon>
        <taxon>Spermatophyta</taxon>
        <taxon>Magnoliopsida</taxon>
        <taxon>eudicotyledons</taxon>
        <taxon>Gunneridae</taxon>
        <taxon>Pentapetalae</taxon>
        <taxon>asterids</taxon>
        <taxon>lamiids</taxon>
        <taxon>Lamiales</taxon>
        <taxon>Gesneriaceae</taxon>
        <taxon>Didymocarpoideae</taxon>
        <taxon>Trichosporeae</taxon>
        <taxon>Loxocarpinae</taxon>
        <taxon>Dorcoceras</taxon>
    </lineage>
</organism>
<keyword evidence="3" id="KW-1185">Reference proteome</keyword>